<accession>A0A4R5QFN7</accession>
<keyword evidence="1" id="KW-1133">Transmembrane helix</keyword>
<keyword evidence="1" id="KW-0812">Transmembrane</keyword>
<dbReference type="AlphaFoldDB" id="A0A4R5QFN7"/>
<evidence type="ECO:0000313" key="3">
    <source>
        <dbReference type="Proteomes" id="UP000295096"/>
    </source>
</evidence>
<dbReference type="RefSeq" id="WP_133289202.1">
    <property type="nucleotide sequence ID" value="NZ_SMSJ01000015.1"/>
</dbReference>
<reference evidence="2 3" key="1">
    <citation type="journal article" date="2016" name="J. Microbiol.">
        <title>Dankookia rubra gen. nov., sp. nov., an alphaproteobacterium isolated from sediment of a shallow stream.</title>
        <authorList>
            <person name="Kim W.H."/>
            <person name="Kim D.H."/>
            <person name="Kang K."/>
            <person name="Ahn T.Y."/>
        </authorList>
    </citation>
    <scope>NUCLEOTIDE SEQUENCE [LARGE SCALE GENOMIC DNA]</scope>
    <source>
        <strain evidence="2 3">JCM30602</strain>
    </source>
</reference>
<dbReference type="EMBL" id="SMSJ01000015">
    <property type="protein sequence ID" value="TDH62050.1"/>
    <property type="molecule type" value="Genomic_DNA"/>
</dbReference>
<feature type="transmembrane region" description="Helical" evidence="1">
    <location>
        <begin position="327"/>
        <end position="349"/>
    </location>
</feature>
<proteinExistence type="predicted"/>
<comment type="caution">
    <text evidence="2">The sequence shown here is derived from an EMBL/GenBank/DDBJ whole genome shotgun (WGS) entry which is preliminary data.</text>
</comment>
<keyword evidence="3" id="KW-1185">Reference proteome</keyword>
<keyword evidence="1" id="KW-0472">Membrane</keyword>
<evidence type="ECO:0000256" key="1">
    <source>
        <dbReference type="SAM" id="Phobius"/>
    </source>
</evidence>
<organism evidence="2 3">
    <name type="scientific">Dankookia rubra</name>
    <dbReference type="NCBI Taxonomy" id="1442381"/>
    <lineage>
        <taxon>Bacteria</taxon>
        <taxon>Pseudomonadati</taxon>
        <taxon>Pseudomonadota</taxon>
        <taxon>Alphaproteobacteria</taxon>
        <taxon>Acetobacterales</taxon>
        <taxon>Roseomonadaceae</taxon>
        <taxon>Dankookia</taxon>
    </lineage>
</organism>
<dbReference type="Proteomes" id="UP000295096">
    <property type="component" value="Unassembled WGS sequence"/>
</dbReference>
<name>A0A4R5QFN7_9PROT</name>
<feature type="transmembrane region" description="Helical" evidence="1">
    <location>
        <begin position="119"/>
        <end position="142"/>
    </location>
</feature>
<protein>
    <submittedName>
        <fullName evidence="2">Uncharacterized protein</fullName>
    </submittedName>
</protein>
<feature type="transmembrane region" description="Helical" evidence="1">
    <location>
        <begin position="369"/>
        <end position="387"/>
    </location>
</feature>
<dbReference type="OrthoDB" id="7250728at2"/>
<evidence type="ECO:0000313" key="2">
    <source>
        <dbReference type="EMBL" id="TDH62050.1"/>
    </source>
</evidence>
<gene>
    <name evidence="2" type="ORF">E2C06_13880</name>
</gene>
<sequence length="447" mass="47161">MSGTATAPAQPSGTAAQQILELQAAGRILRAYLARHPNPQVPCGTGLPLGGSGPDILNQGAAAILANAGLERDLVATVECLSRAAFPATVETIRVTRDFMATGPAATPGARRTRRCLRVGVGGVVVLLVVAMLLSILLLMGLDDGRRTVGQLDALRLELATAYGDLAKLNLKTDWVVVQGKGGKPVALEAPAAAGDAPAAPDAPVFVPYCDPPTLDEDTKGEDKEALASYPTNAQWRRARTQQAEQSCSHLAQLKLREELVFTRLAAWNCQMLFFNPFDLLSATRPKQDAASGKPVPAYCAWPPVELHKTLSLKDWSRTELRTIASMAMISGYILPVLLGGIGGCVYVLRRIADRVATHTLAMNDGKHGLMRVMLAATLGGLLGLVFGTDVPVHLGGFSLSLAAWAFFLGYSLEAVLRQLDAAIGAIISKLQPQAPPPKAPPGGQPP</sequence>
<feature type="transmembrane region" description="Helical" evidence="1">
    <location>
        <begin position="393"/>
        <end position="413"/>
    </location>
</feature>